<protein>
    <submittedName>
        <fullName evidence="2">Uncharacterized protein</fullName>
    </submittedName>
</protein>
<organism evidence="2 3">
    <name type="scientific">Chitinophaga polysaccharea</name>
    <dbReference type="NCBI Taxonomy" id="1293035"/>
    <lineage>
        <taxon>Bacteria</taxon>
        <taxon>Pseudomonadati</taxon>
        <taxon>Bacteroidota</taxon>
        <taxon>Chitinophagia</taxon>
        <taxon>Chitinophagales</taxon>
        <taxon>Chitinophagaceae</taxon>
        <taxon>Chitinophaga</taxon>
    </lineage>
</organism>
<keyword evidence="1" id="KW-0812">Transmembrane</keyword>
<feature type="transmembrane region" description="Helical" evidence="1">
    <location>
        <begin position="6"/>
        <end position="25"/>
    </location>
</feature>
<gene>
    <name evidence="2" type="ORF">FHW36_102224</name>
</gene>
<reference evidence="2 3" key="1">
    <citation type="submission" date="2019-06" db="EMBL/GenBank/DDBJ databases">
        <title>Sorghum-associated microbial communities from plants grown in Nebraska, USA.</title>
        <authorList>
            <person name="Schachtman D."/>
        </authorList>
    </citation>
    <scope>NUCLEOTIDE SEQUENCE [LARGE SCALE GENOMIC DNA]</scope>
    <source>
        <strain evidence="2 3">1209</strain>
    </source>
</reference>
<evidence type="ECO:0000256" key="1">
    <source>
        <dbReference type="SAM" id="Phobius"/>
    </source>
</evidence>
<proteinExistence type="predicted"/>
<keyword evidence="3" id="KW-1185">Reference proteome</keyword>
<name>A0A561PWM1_9BACT</name>
<sequence length="36" mass="4485">MSTYITYFIYAVVGIWIFRLLAYYFDEKKELKSRKK</sequence>
<comment type="caution">
    <text evidence="2">The sequence shown here is derived from an EMBL/GenBank/DDBJ whole genome shotgun (WGS) entry which is preliminary data.</text>
</comment>
<keyword evidence="1" id="KW-1133">Transmembrane helix</keyword>
<dbReference type="EMBL" id="VIWO01000002">
    <property type="protein sequence ID" value="TWF42468.1"/>
    <property type="molecule type" value="Genomic_DNA"/>
</dbReference>
<dbReference type="Proteomes" id="UP000320811">
    <property type="component" value="Unassembled WGS sequence"/>
</dbReference>
<evidence type="ECO:0000313" key="3">
    <source>
        <dbReference type="Proteomes" id="UP000320811"/>
    </source>
</evidence>
<keyword evidence="1" id="KW-0472">Membrane</keyword>
<dbReference type="AlphaFoldDB" id="A0A561PWM1"/>
<evidence type="ECO:0000313" key="2">
    <source>
        <dbReference type="EMBL" id="TWF42468.1"/>
    </source>
</evidence>
<accession>A0A561PWM1</accession>